<dbReference type="EMBL" id="JAUIQD010000004">
    <property type="protein sequence ID" value="KAK3354081.1"/>
    <property type="molecule type" value="Genomic_DNA"/>
</dbReference>
<feature type="compositionally biased region" description="Polar residues" evidence="1">
    <location>
        <begin position="795"/>
        <end position="806"/>
    </location>
</feature>
<protein>
    <submittedName>
        <fullName evidence="2">Uncharacterized protein</fullName>
    </submittedName>
</protein>
<organism evidence="2 3">
    <name type="scientific">Lasiosphaeria hispida</name>
    <dbReference type="NCBI Taxonomy" id="260671"/>
    <lineage>
        <taxon>Eukaryota</taxon>
        <taxon>Fungi</taxon>
        <taxon>Dikarya</taxon>
        <taxon>Ascomycota</taxon>
        <taxon>Pezizomycotina</taxon>
        <taxon>Sordariomycetes</taxon>
        <taxon>Sordariomycetidae</taxon>
        <taxon>Sordariales</taxon>
        <taxon>Lasiosphaeriaceae</taxon>
        <taxon>Lasiosphaeria</taxon>
    </lineage>
</organism>
<comment type="caution">
    <text evidence="2">The sequence shown here is derived from an EMBL/GenBank/DDBJ whole genome shotgun (WGS) entry which is preliminary data.</text>
</comment>
<dbReference type="Proteomes" id="UP001275084">
    <property type="component" value="Unassembled WGS sequence"/>
</dbReference>
<dbReference type="AlphaFoldDB" id="A0AAJ0MF15"/>
<evidence type="ECO:0000313" key="3">
    <source>
        <dbReference type="Proteomes" id="UP001275084"/>
    </source>
</evidence>
<feature type="compositionally biased region" description="Polar residues" evidence="1">
    <location>
        <begin position="774"/>
        <end position="784"/>
    </location>
</feature>
<feature type="region of interest" description="Disordered" evidence="1">
    <location>
        <begin position="768"/>
        <end position="819"/>
    </location>
</feature>
<evidence type="ECO:0000313" key="2">
    <source>
        <dbReference type="EMBL" id="KAK3354081.1"/>
    </source>
</evidence>
<sequence length="1179" mass="125976">MKITASTELMHNHKHAEIMSPDSAFEVLQTPDGDALFFSIGTDHRFYVTREQRASGTGWTRVDLSSTLASQFAADTTITVKSFALAQNAATLDFDLALVVNAAGADHLYLSWNNSNKAEAWANGVSWVPTPFDATPAQSPEPLTIADVYLMNIPTTGGGTSQTCVVDIIRTPGDTLQLLDRYYVDLTASKRWILHGLAEDLKAGSIKSFLGRREHDRVPGMYTFGAIDSEQQLFFTPLYNFFNPDAAPTTAKLALPADATAIATVANSQGNTNLFVAAGAGLHLFTPDNQHGGDTQAELVVPNSRSALSKMASLSALTVGIRTVVWGVNVQGDLIYATCPAGQEGVPSSWSAPVPLETNVEQYAFYLNIQSNNNVVFVQGSHKLVQLTQDAVTGHWTERKILLPSTETTDMVDFLTYTTHITLTDDKGLPLADTTTVQLKSTSPVPVYVNNVYHVLNPSLPVSVNPDPVGHITVIQETNENLTGVCFTVSVANDSSSDDVLAVDPLSKPTSILSKIQSGKDLDDVKITTSDGSQKSLIPDGVSGDDKDAAAKAIANLVNVKNTLPSDGSVMKPHGTTMNAVNPIAQQLPHTWGLSFGSDGVQYHEGHEAASKLLSPKHQGHLLGDGVIETIFVAAGDFFHHLFDTVVDGIMSIVVKVQEDGLWGFFVGIGDLVYHVVVDCVSAAVGAIKSIFKVLKVLVEDLIAMIGALFHWGDIVRTHSVIKNFCKQLIAQSLGSVDSATNAIIASLAEMENSVNAWADITDPGTTIGAMKQQGDSTPGSDNPQAHWGMYHLQNGASSPSVLQSDPRSDGHSGGDDDALSRVIKDMEELVTNEIGDFETAFDQIKTQVFDNITSLSPLDVIKKILAIIADLVLKSAENVIAKTADFLKIAVNGLLDALDQPLDIPILSPLYHAATGNDMSILDVVCLVCAIPVNVIHAAVTGGKDGPLFPDTQHTRDLVAASSLAELSRLIMQRDSKPNTLFRAAGTHASLLSDSNGPTVPPWAFHFTSILAFVGGIGVAILDGIKASFAAGVPAKLRLLSFCFFPMYVAPNFSGSLSDTRTAGANLVITFVAIVKTATDNFGPGAVNKEWQNGGSKWLEGVINFVWLWPLIETAIEERGEEVASDWVAVAGNAVFDIGGMATMATIRWPTFTYIARACPVVYGILMLASGTMKITNQ</sequence>
<reference evidence="2" key="1">
    <citation type="journal article" date="2023" name="Mol. Phylogenet. Evol.">
        <title>Genome-scale phylogeny and comparative genomics of the fungal order Sordariales.</title>
        <authorList>
            <person name="Hensen N."/>
            <person name="Bonometti L."/>
            <person name="Westerberg I."/>
            <person name="Brannstrom I.O."/>
            <person name="Guillou S."/>
            <person name="Cros-Aarteil S."/>
            <person name="Calhoun S."/>
            <person name="Haridas S."/>
            <person name="Kuo A."/>
            <person name="Mondo S."/>
            <person name="Pangilinan J."/>
            <person name="Riley R."/>
            <person name="LaButti K."/>
            <person name="Andreopoulos B."/>
            <person name="Lipzen A."/>
            <person name="Chen C."/>
            <person name="Yan M."/>
            <person name="Daum C."/>
            <person name="Ng V."/>
            <person name="Clum A."/>
            <person name="Steindorff A."/>
            <person name="Ohm R.A."/>
            <person name="Martin F."/>
            <person name="Silar P."/>
            <person name="Natvig D.O."/>
            <person name="Lalanne C."/>
            <person name="Gautier V."/>
            <person name="Ament-Velasquez S.L."/>
            <person name="Kruys A."/>
            <person name="Hutchinson M.I."/>
            <person name="Powell A.J."/>
            <person name="Barry K."/>
            <person name="Miller A.N."/>
            <person name="Grigoriev I.V."/>
            <person name="Debuchy R."/>
            <person name="Gladieux P."/>
            <person name="Hiltunen Thoren M."/>
            <person name="Johannesson H."/>
        </authorList>
    </citation>
    <scope>NUCLEOTIDE SEQUENCE</scope>
    <source>
        <strain evidence="2">CBS 955.72</strain>
    </source>
</reference>
<evidence type="ECO:0000256" key="1">
    <source>
        <dbReference type="SAM" id="MobiDB-lite"/>
    </source>
</evidence>
<feature type="compositionally biased region" description="Basic and acidic residues" evidence="1">
    <location>
        <begin position="807"/>
        <end position="819"/>
    </location>
</feature>
<keyword evidence="3" id="KW-1185">Reference proteome</keyword>
<accession>A0AAJ0MF15</accession>
<reference evidence="2" key="2">
    <citation type="submission" date="2023-06" db="EMBL/GenBank/DDBJ databases">
        <authorList>
            <consortium name="Lawrence Berkeley National Laboratory"/>
            <person name="Haridas S."/>
            <person name="Hensen N."/>
            <person name="Bonometti L."/>
            <person name="Westerberg I."/>
            <person name="Brannstrom I.O."/>
            <person name="Guillou S."/>
            <person name="Cros-Aarteil S."/>
            <person name="Calhoun S."/>
            <person name="Kuo A."/>
            <person name="Mondo S."/>
            <person name="Pangilinan J."/>
            <person name="Riley R."/>
            <person name="Labutti K."/>
            <person name="Andreopoulos B."/>
            <person name="Lipzen A."/>
            <person name="Chen C."/>
            <person name="Yanf M."/>
            <person name="Daum C."/>
            <person name="Ng V."/>
            <person name="Clum A."/>
            <person name="Steindorff A."/>
            <person name="Ohm R."/>
            <person name="Martin F."/>
            <person name="Silar P."/>
            <person name="Natvig D."/>
            <person name="Lalanne C."/>
            <person name="Gautier V."/>
            <person name="Ament-Velasquez S.L."/>
            <person name="Kruys A."/>
            <person name="Hutchinson M.I."/>
            <person name="Powell A.J."/>
            <person name="Barry K."/>
            <person name="Miller A.N."/>
            <person name="Grigoriev I.V."/>
            <person name="Debuchy R."/>
            <person name="Gladieux P."/>
            <person name="Thoren M.H."/>
            <person name="Johannesson H."/>
        </authorList>
    </citation>
    <scope>NUCLEOTIDE SEQUENCE</scope>
    <source>
        <strain evidence="2">CBS 955.72</strain>
    </source>
</reference>
<gene>
    <name evidence="2" type="ORF">B0T25DRAFT_581707</name>
</gene>
<name>A0AAJ0MF15_9PEZI</name>
<proteinExistence type="predicted"/>